<feature type="region of interest" description="Disordered" evidence="1">
    <location>
        <begin position="138"/>
        <end position="207"/>
    </location>
</feature>
<comment type="caution">
    <text evidence="2">The sequence shown here is derived from an EMBL/GenBank/DDBJ whole genome shotgun (WGS) entry which is preliminary data.</text>
</comment>
<proteinExistence type="predicted"/>
<dbReference type="AlphaFoldDB" id="A0A2W2CLF9"/>
<name>A0A2W2CLF9_9ACTN</name>
<reference evidence="2 3" key="1">
    <citation type="submission" date="2018-01" db="EMBL/GenBank/DDBJ databases">
        <title>Draft genome sequence of Jishengella endophytica.</title>
        <authorList>
            <person name="Sahin N."/>
            <person name="Ay H."/>
            <person name="Saygin H."/>
        </authorList>
    </citation>
    <scope>NUCLEOTIDE SEQUENCE [LARGE SCALE GENOMIC DNA]</scope>
    <source>
        <strain evidence="2 3">DSM 45430</strain>
    </source>
</reference>
<keyword evidence="3" id="KW-1185">Reference proteome</keyword>
<evidence type="ECO:0000313" key="2">
    <source>
        <dbReference type="EMBL" id="PZF86176.1"/>
    </source>
</evidence>
<accession>A0A2W2CLF9</accession>
<dbReference type="Proteomes" id="UP000248627">
    <property type="component" value="Unassembled WGS sequence"/>
</dbReference>
<dbReference type="EMBL" id="POTX01000325">
    <property type="protein sequence ID" value="PZF86176.1"/>
    <property type="molecule type" value="Genomic_DNA"/>
</dbReference>
<organism evidence="2 3">
    <name type="scientific">Micromonospora endophytica</name>
    <dbReference type="NCBI Taxonomy" id="515350"/>
    <lineage>
        <taxon>Bacteria</taxon>
        <taxon>Bacillati</taxon>
        <taxon>Actinomycetota</taxon>
        <taxon>Actinomycetes</taxon>
        <taxon>Micromonosporales</taxon>
        <taxon>Micromonosporaceae</taxon>
        <taxon>Micromonospora</taxon>
    </lineage>
</organism>
<evidence type="ECO:0000313" key="3">
    <source>
        <dbReference type="Proteomes" id="UP000248627"/>
    </source>
</evidence>
<gene>
    <name evidence="2" type="ORF">C1I93_28045</name>
</gene>
<evidence type="ECO:0000256" key="1">
    <source>
        <dbReference type="SAM" id="MobiDB-lite"/>
    </source>
</evidence>
<sequence length="207" mass="20878">MDRDTAERLLDGDPVALSRAGRLAVPLRAARGPIRPDELAGEQAALAAFVAAADLTRRPAPRREPMLKIFLTKLLTAKAASVIAATGLGGVALAGLCEAYAAGAADNPGKALENPAFTELVEAAGGADKVQDYCADALSDESRRRPSIAPPATGRPSDRPTPAPGGGAPTSRPDTPATKRPSGVPNGTVPAPPSGNVPAATPSTPGR</sequence>
<protein>
    <submittedName>
        <fullName evidence="2">Uncharacterized protein</fullName>
    </submittedName>
</protein>